<organism evidence="1 2">
    <name type="scientific">Longibacter salinarum</name>
    <dbReference type="NCBI Taxonomy" id="1850348"/>
    <lineage>
        <taxon>Bacteria</taxon>
        <taxon>Pseudomonadati</taxon>
        <taxon>Rhodothermota</taxon>
        <taxon>Rhodothermia</taxon>
        <taxon>Rhodothermales</taxon>
        <taxon>Salisaetaceae</taxon>
        <taxon>Longibacter</taxon>
    </lineage>
</organism>
<comment type="caution">
    <text evidence="1">The sequence shown here is derived from an EMBL/GenBank/DDBJ whole genome shotgun (WGS) entry which is preliminary data.</text>
</comment>
<dbReference type="EMBL" id="PDEQ01000011">
    <property type="protein sequence ID" value="PEN11188.1"/>
    <property type="molecule type" value="Genomic_DNA"/>
</dbReference>
<protein>
    <submittedName>
        <fullName evidence="1">Uncharacterized protein</fullName>
    </submittedName>
</protein>
<dbReference type="AlphaFoldDB" id="A0A2A8CUI4"/>
<evidence type="ECO:0000313" key="1">
    <source>
        <dbReference type="EMBL" id="PEN11188.1"/>
    </source>
</evidence>
<gene>
    <name evidence="1" type="ORF">CRI94_16500</name>
</gene>
<proteinExistence type="predicted"/>
<evidence type="ECO:0000313" key="2">
    <source>
        <dbReference type="Proteomes" id="UP000220102"/>
    </source>
</evidence>
<accession>A0A2A8CUI4</accession>
<dbReference type="Proteomes" id="UP000220102">
    <property type="component" value="Unassembled WGS sequence"/>
</dbReference>
<keyword evidence="2" id="KW-1185">Reference proteome</keyword>
<name>A0A2A8CUI4_9BACT</name>
<reference evidence="1 2" key="1">
    <citation type="submission" date="2017-10" db="EMBL/GenBank/DDBJ databases">
        <title>Draft genome of Longibacter Salinarum.</title>
        <authorList>
            <person name="Goh K.M."/>
            <person name="Shamsir M.S."/>
            <person name="Lim S.W."/>
        </authorList>
    </citation>
    <scope>NUCLEOTIDE SEQUENCE [LARGE SCALE GENOMIC DNA]</scope>
    <source>
        <strain evidence="1 2">KCTC 52045</strain>
    </source>
</reference>
<sequence length="124" mass="13017">MVNVIGGPIKDVNAIDTETSGGIAIRGGPISRVASADDLGVPESVEPGIESSRARGIAPGGFLLNPLPEFSNSEPVPIADDIYLHFRVGRAYATVRLSGRSECKFYFQLGTGCRYGGGSRPHGQ</sequence>